<name>A0A9P7FY96_9AGAR</name>
<evidence type="ECO:0000256" key="1">
    <source>
        <dbReference type="SAM" id="SignalP"/>
    </source>
</evidence>
<keyword evidence="3" id="KW-1185">Reference proteome</keyword>
<evidence type="ECO:0000313" key="2">
    <source>
        <dbReference type="EMBL" id="KAG5640283.1"/>
    </source>
</evidence>
<keyword evidence="1" id="KW-0732">Signal</keyword>
<feature type="signal peptide" evidence="1">
    <location>
        <begin position="1"/>
        <end position="20"/>
    </location>
</feature>
<accession>A0A9P7FY96</accession>
<dbReference type="PANTHER" id="PTHR37049:SF4">
    <property type="entry name" value="RHODANESE DOMAIN-CONTAINING PROTEIN"/>
    <property type="match status" value="1"/>
</dbReference>
<organism evidence="2 3">
    <name type="scientific">Asterophora parasitica</name>
    <dbReference type="NCBI Taxonomy" id="117018"/>
    <lineage>
        <taxon>Eukaryota</taxon>
        <taxon>Fungi</taxon>
        <taxon>Dikarya</taxon>
        <taxon>Basidiomycota</taxon>
        <taxon>Agaricomycotina</taxon>
        <taxon>Agaricomycetes</taxon>
        <taxon>Agaricomycetidae</taxon>
        <taxon>Agaricales</taxon>
        <taxon>Tricholomatineae</taxon>
        <taxon>Lyophyllaceae</taxon>
        <taxon>Asterophora</taxon>
    </lineage>
</organism>
<reference evidence="2" key="2">
    <citation type="submission" date="2021-10" db="EMBL/GenBank/DDBJ databases">
        <title>Phylogenomics reveals ancestral predisposition of the termite-cultivated fungus Termitomyces towards a domesticated lifestyle.</title>
        <authorList>
            <person name="Auxier B."/>
            <person name="Grum-Grzhimaylo A."/>
            <person name="Cardenas M.E."/>
            <person name="Lodge J.D."/>
            <person name="Laessoe T."/>
            <person name="Pedersen O."/>
            <person name="Smith M.E."/>
            <person name="Kuyper T.W."/>
            <person name="Franco-Molano E.A."/>
            <person name="Baroni T.J."/>
            <person name="Aanen D.K."/>
        </authorList>
    </citation>
    <scope>NUCLEOTIDE SEQUENCE</scope>
    <source>
        <strain evidence="2">AP01</strain>
        <tissue evidence="2">Mycelium</tissue>
    </source>
</reference>
<comment type="caution">
    <text evidence="2">The sequence shown here is derived from an EMBL/GenBank/DDBJ whole genome shotgun (WGS) entry which is preliminary data.</text>
</comment>
<feature type="non-terminal residue" evidence="2">
    <location>
        <position position="280"/>
    </location>
</feature>
<proteinExistence type="predicted"/>
<gene>
    <name evidence="2" type="ORF">DXG03_009527</name>
</gene>
<reference evidence="2" key="1">
    <citation type="submission" date="2020-07" db="EMBL/GenBank/DDBJ databases">
        <authorList>
            <person name="Nieuwenhuis M."/>
            <person name="Van De Peppel L.J.J."/>
        </authorList>
    </citation>
    <scope>NUCLEOTIDE SEQUENCE</scope>
    <source>
        <strain evidence="2">AP01</strain>
        <tissue evidence="2">Mycelium</tissue>
    </source>
</reference>
<dbReference type="Proteomes" id="UP000775547">
    <property type="component" value="Unassembled WGS sequence"/>
</dbReference>
<protein>
    <submittedName>
        <fullName evidence="2">Uncharacterized protein</fullName>
    </submittedName>
</protein>
<dbReference type="InterPro" id="IPR052766">
    <property type="entry name" value="S41A_metabolite_peptidase"/>
</dbReference>
<evidence type="ECO:0000313" key="3">
    <source>
        <dbReference type="Proteomes" id="UP000775547"/>
    </source>
</evidence>
<dbReference type="OrthoDB" id="3009080at2759"/>
<dbReference type="PANTHER" id="PTHR37049">
    <property type="entry name" value="PEPTIDASE S41 FAMILY PROTEIN"/>
    <property type="match status" value="1"/>
</dbReference>
<feature type="chain" id="PRO_5040447813" evidence="1">
    <location>
        <begin position="21"/>
        <end position="280"/>
    </location>
</feature>
<sequence>MVLATKFLGFVAASLSLVGAAVLEESHRAPVDPCATIAGKKWVSPKEVRACYQSIKVDETLKANIIEVITKSLAFHTSTNYEIRAPQPFTNDVHENILADLARIKYTQYASDYDLHIELSRALKRLNDGHVVWVNLCYDSAFVNYLPLPLSLITAKDGSQNVHISPEAFTVASAEFPDQIQFWQDSLNWPLTGKLQSLAGAKVLLINGRQPFDVVNDNAAIAGSYQSLTTRQNGFFSSYVATSAGWAYLLGQFAQQSLPLSDNAVLTIQREGHLFPEIVN</sequence>
<dbReference type="AlphaFoldDB" id="A0A9P7FY96"/>
<dbReference type="EMBL" id="JABCKV010000910">
    <property type="protein sequence ID" value="KAG5640283.1"/>
    <property type="molecule type" value="Genomic_DNA"/>
</dbReference>